<dbReference type="SUPFAM" id="SSF52172">
    <property type="entry name" value="CheY-like"/>
    <property type="match status" value="1"/>
</dbReference>
<dbReference type="Gene3D" id="1.10.10.10">
    <property type="entry name" value="Winged helix-like DNA-binding domain superfamily/Winged helix DNA-binding domain"/>
    <property type="match status" value="1"/>
</dbReference>
<dbReference type="Pfam" id="PF00072">
    <property type="entry name" value="Response_reg"/>
    <property type="match status" value="1"/>
</dbReference>
<reference evidence="10 11" key="1">
    <citation type="submission" date="2018-05" db="EMBL/GenBank/DDBJ databases">
        <title>Description of Sphingomonas pokkalii sp nov, isolated from the rhizosphere of saline tolerant pokkali rice and its draft genome analysis.</title>
        <authorList>
            <person name="Menon R."/>
            <person name="Kumari S."/>
            <person name="Rameshkumar N."/>
        </authorList>
    </citation>
    <scope>NUCLEOTIDE SEQUENCE [LARGE SCALE GENOMIC DNA]</scope>
    <source>
        <strain evidence="10 11">L3B27</strain>
    </source>
</reference>
<evidence type="ECO:0000259" key="9">
    <source>
        <dbReference type="PROSITE" id="PS51755"/>
    </source>
</evidence>
<dbReference type="GO" id="GO:0006355">
    <property type="term" value="P:regulation of DNA-templated transcription"/>
    <property type="evidence" value="ECO:0007669"/>
    <property type="project" value="InterPro"/>
</dbReference>
<dbReference type="AlphaFoldDB" id="A0A2U0SC16"/>
<dbReference type="PANTHER" id="PTHR48111">
    <property type="entry name" value="REGULATOR OF RPOS"/>
    <property type="match status" value="1"/>
</dbReference>
<evidence type="ECO:0000256" key="7">
    <source>
        <dbReference type="PROSITE-ProRule" id="PRU01091"/>
    </source>
</evidence>
<feature type="modified residue" description="4-aspartylphosphate" evidence="6">
    <location>
        <position position="68"/>
    </location>
</feature>
<keyword evidence="11" id="KW-1185">Reference proteome</keyword>
<evidence type="ECO:0000256" key="1">
    <source>
        <dbReference type="ARBA" id="ARBA00022553"/>
    </source>
</evidence>
<keyword evidence="2" id="KW-0902">Two-component regulatory system</keyword>
<dbReference type="GO" id="GO:0005829">
    <property type="term" value="C:cytosol"/>
    <property type="evidence" value="ECO:0007669"/>
    <property type="project" value="TreeGrafter"/>
</dbReference>
<dbReference type="Pfam" id="PF00486">
    <property type="entry name" value="Trans_reg_C"/>
    <property type="match status" value="1"/>
</dbReference>
<dbReference type="SUPFAM" id="SSF46894">
    <property type="entry name" value="C-terminal effector domain of the bipartite response regulators"/>
    <property type="match status" value="1"/>
</dbReference>
<feature type="DNA-binding region" description="OmpR/PhoB-type" evidence="7">
    <location>
        <begin position="143"/>
        <end position="241"/>
    </location>
</feature>
<keyword evidence="5" id="KW-0804">Transcription</keyword>
<dbReference type="InterPro" id="IPR011006">
    <property type="entry name" value="CheY-like_superfamily"/>
</dbReference>
<dbReference type="CDD" id="cd00383">
    <property type="entry name" value="trans_reg_C"/>
    <property type="match status" value="1"/>
</dbReference>
<evidence type="ECO:0000256" key="2">
    <source>
        <dbReference type="ARBA" id="ARBA00023012"/>
    </source>
</evidence>
<gene>
    <name evidence="10" type="ORF">DD559_05390</name>
</gene>
<accession>A0A2U0SC16</accession>
<dbReference type="PANTHER" id="PTHR48111:SF1">
    <property type="entry name" value="TWO-COMPONENT RESPONSE REGULATOR ORR33"/>
    <property type="match status" value="1"/>
</dbReference>
<proteinExistence type="predicted"/>
<keyword evidence="3" id="KW-0805">Transcription regulation</keyword>
<dbReference type="SMART" id="SM00862">
    <property type="entry name" value="Trans_reg_C"/>
    <property type="match status" value="1"/>
</dbReference>
<dbReference type="InterPro" id="IPR016032">
    <property type="entry name" value="Sig_transdc_resp-reg_C-effctor"/>
</dbReference>
<evidence type="ECO:0000256" key="4">
    <source>
        <dbReference type="ARBA" id="ARBA00023125"/>
    </source>
</evidence>
<dbReference type="OrthoDB" id="9802426at2"/>
<dbReference type="InterPro" id="IPR001867">
    <property type="entry name" value="OmpR/PhoB-type_DNA-bd"/>
</dbReference>
<dbReference type="GO" id="GO:0032993">
    <property type="term" value="C:protein-DNA complex"/>
    <property type="evidence" value="ECO:0007669"/>
    <property type="project" value="TreeGrafter"/>
</dbReference>
<dbReference type="EMBL" id="QENQ01000001">
    <property type="protein sequence ID" value="PVX28831.1"/>
    <property type="molecule type" value="Genomic_DNA"/>
</dbReference>
<evidence type="ECO:0000313" key="10">
    <source>
        <dbReference type="EMBL" id="PVX28831.1"/>
    </source>
</evidence>
<comment type="caution">
    <text evidence="10">The sequence shown here is derived from an EMBL/GenBank/DDBJ whole genome shotgun (WGS) entry which is preliminary data.</text>
</comment>
<evidence type="ECO:0000256" key="5">
    <source>
        <dbReference type="ARBA" id="ARBA00023163"/>
    </source>
</evidence>
<evidence type="ECO:0000256" key="3">
    <source>
        <dbReference type="ARBA" id="ARBA00023015"/>
    </source>
</evidence>
<sequence>MRTPASPSPDADDTAIALRALVVEDDAELSALLARQLGGLGYEVQAVGDGRTAITALADTRFDVVLLDRMLPVIDGIDVLQRMRGEGVETPVILLTALGMTAERVEGLEAGADDYIVKPFEIEELHARIRAVLRRRAAPATDNATLTAGDVTVSVLRHRVTRAGKVIPLQKTELRLLAELVREAGNVLTRPMLLERVWGYDFVPTANVVDVHILKLRQRLDMPGLPDPIVTVRGVGYMFCA</sequence>
<dbReference type="GO" id="GO:0000156">
    <property type="term" value="F:phosphorelay response regulator activity"/>
    <property type="evidence" value="ECO:0007669"/>
    <property type="project" value="TreeGrafter"/>
</dbReference>
<evidence type="ECO:0000256" key="6">
    <source>
        <dbReference type="PROSITE-ProRule" id="PRU00169"/>
    </source>
</evidence>
<keyword evidence="1 6" id="KW-0597">Phosphoprotein</keyword>
<dbReference type="SMART" id="SM00448">
    <property type="entry name" value="REC"/>
    <property type="match status" value="1"/>
</dbReference>
<organism evidence="10 11">
    <name type="scientific">Sphingomonas pokkalii</name>
    <dbReference type="NCBI Taxonomy" id="2175090"/>
    <lineage>
        <taxon>Bacteria</taxon>
        <taxon>Pseudomonadati</taxon>
        <taxon>Pseudomonadota</taxon>
        <taxon>Alphaproteobacteria</taxon>
        <taxon>Sphingomonadales</taxon>
        <taxon>Sphingomonadaceae</taxon>
        <taxon>Sphingomonas</taxon>
    </lineage>
</organism>
<evidence type="ECO:0000313" key="11">
    <source>
        <dbReference type="Proteomes" id="UP000245890"/>
    </source>
</evidence>
<dbReference type="InterPro" id="IPR039420">
    <property type="entry name" value="WalR-like"/>
</dbReference>
<name>A0A2U0SC16_9SPHN</name>
<feature type="domain" description="Response regulatory" evidence="8">
    <location>
        <begin position="19"/>
        <end position="133"/>
    </location>
</feature>
<dbReference type="InterPro" id="IPR036388">
    <property type="entry name" value="WH-like_DNA-bd_sf"/>
</dbReference>
<dbReference type="Gene3D" id="3.40.50.2300">
    <property type="match status" value="1"/>
</dbReference>
<dbReference type="PROSITE" id="PS50110">
    <property type="entry name" value="RESPONSE_REGULATORY"/>
    <property type="match status" value="1"/>
</dbReference>
<dbReference type="InterPro" id="IPR001789">
    <property type="entry name" value="Sig_transdc_resp-reg_receiver"/>
</dbReference>
<keyword evidence="4 7" id="KW-0238">DNA-binding</keyword>
<feature type="domain" description="OmpR/PhoB-type" evidence="9">
    <location>
        <begin position="143"/>
        <end position="241"/>
    </location>
</feature>
<dbReference type="Gene3D" id="6.10.250.690">
    <property type="match status" value="1"/>
</dbReference>
<dbReference type="GO" id="GO:0000976">
    <property type="term" value="F:transcription cis-regulatory region binding"/>
    <property type="evidence" value="ECO:0007669"/>
    <property type="project" value="TreeGrafter"/>
</dbReference>
<dbReference type="RefSeq" id="WP_116468275.1">
    <property type="nucleotide sequence ID" value="NZ_QENQ01000001.1"/>
</dbReference>
<evidence type="ECO:0000259" key="8">
    <source>
        <dbReference type="PROSITE" id="PS50110"/>
    </source>
</evidence>
<protein>
    <submittedName>
        <fullName evidence="10">DNA-binding response regulator</fullName>
    </submittedName>
</protein>
<dbReference type="Proteomes" id="UP000245890">
    <property type="component" value="Unassembled WGS sequence"/>
</dbReference>
<dbReference type="PROSITE" id="PS51755">
    <property type="entry name" value="OMPR_PHOB"/>
    <property type="match status" value="1"/>
</dbReference>